<feature type="non-terminal residue" evidence="2">
    <location>
        <position position="1"/>
    </location>
</feature>
<name>A0A2K3KMW8_TRIPR</name>
<feature type="non-terminal residue" evidence="2">
    <location>
        <position position="168"/>
    </location>
</feature>
<dbReference type="FunFam" id="3.30.70.270:FF:000020">
    <property type="entry name" value="Transposon Tf2-6 polyprotein-like Protein"/>
    <property type="match status" value="1"/>
</dbReference>
<dbReference type="Gene3D" id="3.30.70.270">
    <property type="match status" value="1"/>
</dbReference>
<comment type="caution">
    <text evidence="2">The sequence shown here is derived from an EMBL/GenBank/DDBJ whole genome shotgun (WGS) entry which is preliminary data.</text>
</comment>
<dbReference type="EMBL" id="ASHM01102583">
    <property type="protein sequence ID" value="PNX67599.1"/>
    <property type="molecule type" value="Genomic_DNA"/>
</dbReference>
<reference evidence="2 3" key="1">
    <citation type="journal article" date="2014" name="Am. J. Bot.">
        <title>Genome assembly and annotation for red clover (Trifolium pratense; Fabaceae).</title>
        <authorList>
            <person name="Istvanek J."/>
            <person name="Jaros M."/>
            <person name="Krenek A."/>
            <person name="Repkova J."/>
        </authorList>
    </citation>
    <scope>NUCLEOTIDE SEQUENCE [LARGE SCALE GENOMIC DNA]</scope>
    <source>
        <strain evidence="3">cv. Tatra</strain>
        <tissue evidence="2">Young leaves</tissue>
    </source>
</reference>
<reference evidence="2 3" key="2">
    <citation type="journal article" date="2017" name="Front. Plant Sci.">
        <title>Gene Classification and Mining of Molecular Markers Useful in Red Clover (Trifolium pratense) Breeding.</title>
        <authorList>
            <person name="Istvanek J."/>
            <person name="Dluhosova J."/>
            <person name="Dluhos P."/>
            <person name="Patkova L."/>
            <person name="Nedelnik J."/>
            <person name="Repkova J."/>
        </authorList>
    </citation>
    <scope>NUCLEOTIDE SEQUENCE [LARGE SCALE GENOMIC DNA]</scope>
    <source>
        <strain evidence="3">cv. Tatra</strain>
        <tissue evidence="2">Young leaves</tissue>
    </source>
</reference>
<feature type="domain" description="Reverse transcriptase/retrotransposon-derived protein RNase H-like" evidence="1">
    <location>
        <begin position="34"/>
        <end position="122"/>
    </location>
</feature>
<sequence length="168" mass="18744">GFLGLAGYYRKFVRHFASIASPLTSLLKRDAFHWTESASEAFRALQQALVTAPVLALPDFNSTFIVQTDASGFAMGAVLLQQGHPLAYFSKSFCPRIAKASTYIRELHAITAAVKRWRQYLLVADALSRPDTLPAVEFYLLSSPNLVFLEELRRELATDSVFLELSNQ</sequence>
<proteinExistence type="predicted"/>
<dbReference type="PANTHER" id="PTHR33064:SF37">
    <property type="entry name" value="RIBONUCLEASE H"/>
    <property type="match status" value="1"/>
</dbReference>
<dbReference type="InterPro" id="IPR051320">
    <property type="entry name" value="Viral_Replic_Matur_Polypro"/>
</dbReference>
<organism evidence="2 3">
    <name type="scientific">Trifolium pratense</name>
    <name type="common">Red clover</name>
    <dbReference type="NCBI Taxonomy" id="57577"/>
    <lineage>
        <taxon>Eukaryota</taxon>
        <taxon>Viridiplantae</taxon>
        <taxon>Streptophyta</taxon>
        <taxon>Embryophyta</taxon>
        <taxon>Tracheophyta</taxon>
        <taxon>Spermatophyta</taxon>
        <taxon>Magnoliopsida</taxon>
        <taxon>eudicotyledons</taxon>
        <taxon>Gunneridae</taxon>
        <taxon>Pentapetalae</taxon>
        <taxon>rosids</taxon>
        <taxon>fabids</taxon>
        <taxon>Fabales</taxon>
        <taxon>Fabaceae</taxon>
        <taxon>Papilionoideae</taxon>
        <taxon>50 kb inversion clade</taxon>
        <taxon>NPAAA clade</taxon>
        <taxon>Hologalegina</taxon>
        <taxon>IRL clade</taxon>
        <taxon>Trifolieae</taxon>
        <taxon>Trifolium</taxon>
    </lineage>
</organism>
<dbReference type="InterPro" id="IPR043128">
    <property type="entry name" value="Rev_trsase/Diguanyl_cyclase"/>
</dbReference>
<protein>
    <recommendedName>
        <fullName evidence="1">Reverse transcriptase/retrotransposon-derived protein RNase H-like domain-containing protein</fullName>
    </recommendedName>
</protein>
<dbReference type="PANTHER" id="PTHR33064">
    <property type="entry name" value="POL PROTEIN"/>
    <property type="match status" value="1"/>
</dbReference>
<evidence type="ECO:0000259" key="1">
    <source>
        <dbReference type="Pfam" id="PF17919"/>
    </source>
</evidence>
<gene>
    <name evidence="2" type="ORF">L195_g055714</name>
</gene>
<dbReference type="SUPFAM" id="SSF56672">
    <property type="entry name" value="DNA/RNA polymerases"/>
    <property type="match status" value="1"/>
</dbReference>
<dbReference type="AlphaFoldDB" id="A0A2K3KMW8"/>
<evidence type="ECO:0000313" key="3">
    <source>
        <dbReference type="Proteomes" id="UP000236291"/>
    </source>
</evidence>
<dbReference type="Proteomes" id="UP000236291">
    <property type="component" value="Unassembled WGS sequence"/>
</dbReference>
<dbReference type="InterPro" id="IPR043502">
    <property type="entry name" value="DNA/RNA_pol_sf"/>
</dbReference>
<dbReference type="InterPro" id="IPR041577">
    <property type="entry name" value="RT_RNaseH_2"/>
</dbReference>
<dbReference type="STRING" id="57577.A0A2K3KMW8"/>
<evidence type="ECO:0000313" key="2">
    <source>
        <dbReference type="EMBL" id="PNX67599.1"/>
    </source>
</evidence>
<accession>A0A2K3KMW8</accession>
<dbReference type="Pfam" id="PF17919">
    <property type="entry name" value="RT_RNaseH_2"/>
    <property type="match status" value="1"/>
</dbReference>